<feature type="transmembrane region" description="Helical" evidence="2">
    <location>
        <begin position="118"/>
        <end position="137"/>
    </location>
</feature>
<dbReference type="RefSeq" id="WP_345310452.1">
    <property type="nucleotide sequence ID" value="NZ_BAABLN010000005.1"/>
</dbReference>
<keyword evidence="4" id="KW-1185">Reference proteome</keyword>
<keyword evidence="2" id="KW-0812">Transmembrane</keyword>
<keyword evidence="2" id="KW-0472">Membrane</keyword>
<dbReference type="Proteomes" id="UP001501446">
    <property type="component" value="Unassembled WGS sequence"/>
</dbReference>
<feature type="transmembrane region" description="Helical" evidence="2">
    <location>
        <begin position="89"/>
        <end position="106"/>
    </location>
</feature>
<gene>
    <name evidence="3" type="ORF">GCM10025781_04900</name>
</gene>
<dbReference type="PANTHER" id="PTHR37308:SF1">
    <property type="entry name" value="POLYPRENYL-PHOSPHATE TRANSPORTER"/>
    <property type="match status" value="1"/>
</dbReference>
<evidence type="ECO:0000313" key="4">
    <source>
        <dbReference type="Proteomes" id="UP001501446"/>
    </source>
</evidence>
<reference evidence="4" key="1">
    <citation type="journal article" date="2019" name="Int. J. Syst. Evol. Microbiol.">
        <title>The Global Catalogue of Microorganisms (GCM) 10K type strain sequencing project: providing services to taxonomists for standard genome sequencing and annotation.</title>
        <authorList>
            <consortium name="The Broad Institute Genomics Platform"/>
            <consortium name="The Broad Institute Genome Sequencing Center for Infectious Disease"/>
            <person name="Wu L."/>
            <person name="Ma J."/>
        </authorList>
    </citation>
    <scope>NUCLEOTIDE SEQUENCE [LARGE SCALE GENOMIC DNA]</scope>
    <source>
        <strain evidence="4">JCM 18958</strain>
    </source>
</reference>
<organism evidence="3 4">
    <name type="scientific">Kocuria gwangalliensis</name>
    <dbReference type="NCBI Taxonomy" id="501592"/>
    <lineage>
        <taxon>Bacteria</taxon>
        <taxon>Bacillati</taxon>
        <taxon>Actinomycetota</taxon>
        <taxon>Actinomycetes</taxon>
        <taxon>Micrococcales</taxon>
        <taxon>Micrococcaceae</taxon>
        <taxon>Kocuria</taxon>
    </lineage>
</organism>
<dbReference type="Pfam" id="PF04018">
    <property type="entry name" value="VCA0040-like"/>
    <property type="match status" value="1"/>
</dbReference>
<dbReference type="PANTHER" id="PTHR37308">
    <property type="entry name" value="INTEGRAL MEMBRANE PROTEIN"/>
    <property type="match status" value="1"/>
</dbReference>
<feature type="transmembrane region" description="Helical" evidence="2">
    <location>
        <begin position="144"/>
        <end position="163"/>
    </location>
</feature>
<dbReference type="EMBL" id="BAABLN010000005">
    <property type="protein sequence ID" value="GAA4691035.1"/>
    <property type="molecule type" value="Genomic_DNA"/>
</dbReference>
<protein>
    <recommendedName>
        <fullName evidence="5">DUF368 domain-containing protein</fullName>
    </recommendedName>
</protein>
<feature type="transmembrane region" description="Helical" evidence="2">
    <location>
        <begin position="246"/>
        <end position="265"/>
    </location>
</feature>
<feature type="transmembrane region" description="Helical" evidence="2">
    <location>
        <begin position="215"/>
        <end position="240"/>
    </location>
</feature>
<evidence type="ECO:0000313" key="3">
    <source>
        <dbReference type="EMBL" id="GAA4691035.1"/>
    </source>
</evidence>
<evidence type="ECO:0008006" key="5">
    <source>
        <dbReference type="Google" id="ProtNLM"/>
    </source>
</evidence>
<name>A0ABP8WKB1_9MICC</name>
<accession>A0ABP8WKB1</accession>
<evidence type="ECO:0000256" key="2">
    <source>
        <dbReference type="SAM" id="Phobius"/>
    </source>
</evidence>
<sequence length="337" mass="36418">MGATAQLTTEPHRITEHRNIPGNLLRGALIGTVETIPGVSGGTVALVVGIYDELIDSASHVVSAGKRAIVGPDRVAGVKENLARVHWRMIIPVMLGMVLAVFIIAGPMSRAVEAHPEVMRALFFGMVLVSVAVPIRLAGRNWRAVDWLMGLAGFLFAFFIVSIPPTTVEPNPVIIVLAAAIAVSALLLPGLSGSFILLTIGLYQPTLQAVDELNLGHLGLFMLGAVLGMAVIVKGLQWFLAFRYRPTMVVLAGLMLGALRALWPWQVGTTVRSKRPARTGRYCCWSLPWAALRWGSCCTWTTRCPRAGPNWKPSAWTRTPAPRTPRRAVSGAWCPDP</sequence>
<feature type="region of interest" description="Disordered" evidence="1">
    <location>
        <begin position="314"/>
        <end position="337"/>
    </location>
</feature>
<dbReference type="InterPro" id="IPR007163">
    <property type="entry name" value="VCA0040-like"/>
</dbReference>
<comment type="caution">
    <text evidence="3">The sequence shown here is derived from an EMBL/GenBank/DDBJ whole genome shotgun (WGS) entry which is preliminary data.</text>
</comment>
<feature type="transmembrane region" description="Helical" evidence="2">
    <location>
        <begin position="175"/>
        <end position="203"/>
    </location>
</feature>
<proteinExistence type="predicted"/>
<evidence type="ECO:0000256" key="1">
    <source>
        <dbReference type="SAM" id="MobiDB-lite"/>
    </source>
</evidence>
<keyword evidence="2" id="KW-1133">Transmembrane helix</keyword>